<gene>
    <name evidence="2" type="ORF">EQP59_08590</name>
</gene>
<dbReference type="OrthoDB" id="1100059at2"/>
<name>A0A410JTM6_ORNRH</name>
<dbReference type="Proteomes" id="UP000287701">
    <property type="component" value="Chromosome"/>
</dbReference>
<reference evidence="2 3" key="1">
    <citation type="submission" date="2019-01" db="EMBL/GenBank/DDBJ databases">
        <title>Whole Genome of Ornithobacterium rhinotracheale FARPER-174b.</title>
        <authorList>
            <person name="Tataje-Lavanda L.A."/>
            <person name="Montalvan A."/>
            <person name="Montesinos R."/>
            <person name="Zimic M."/>
            <person name="Fernandez-Sanchez M."/>
            <person name="Fernandez-Diaz M."/>
        </authorList>
    </citation>
    <scope>NUCLEOTIDE SEQUENCE [LARGE SCALE GENOMIC DNA]</scope>
    <source>
        <strain evidence="2 3">FARPER-174b</strain>
    </source>
</reference>
<dbReference type="EMBL" id="CP035107">
    <property type="protein sequence ID" value="QAR31395.1"/>
    <property type="molecule type" value="Genomic_DNA"/>
</dbReference>
<feature type="signal peptide" evidence="1">
    <location>
        <begin position="1"/>
        <end position="19"/>
    </location>
</feature>
<evidence type="ECO:0000313" key="2">
    <source>
        <dbReference type="EMBL" id="QAR31395.1"/>
    </source>
</evidence>
<proteinExistence type="predicted"/>
<evidence type="ECO:0000313" key="3">
    <source>
        <dbReference type="Proteomes" id="UP000287701"/>
    </source>
</evidence>
<protein>
    <submittedName>
        <fullName evidence="2">Uncharacterized protein</fullName>
    </submittedName>
</protein>
<sequence length="185" mass="21364">MKKSVFSIVLLFVFSLAFGQKNNNYLEISLEKDIEGTDFVLGERYFDKKIDVSDDKILYFINATNGEMHEVNFGEKINVKVEQIKIDSLNINTLIAKTYLSNKLTRVKSSLYLLSTDGREMQKIVDDDFCVKNFVLNKNTGNLVIKGFRDVNENGKIDKNDKEQILIYSLKHKKQISLIEQLPNR</sequence>
<dbReference type="AlphaFoldDB" id="A0A410JTM6"/>
<keyword evidence="1" id="KW-0732">Signal</keyword>
<dbReference type="RefSeq" id="WP_128501826.1">
    <property type="nucleotide sequence ID" value="NZ_CP035107.1"/>
</dbReference>
<evidence type="ECO:0000256" key="1">
    <source>
        <dbReference type="SAM" id="SignalP"/>
    </source>
</evidence>
<feature type="chain" id="PRO_5019354577" evidence="1">
    <location>
        <begin position="20"/>
        <end position="185"/>
    </location>
</feature>
<accession>A0A410JTM6</accession>
<organism evidence="2 3">
    <name type="scientific">Ornithobacterium rhinotracheale</name>
    <dbReference type="NCBI Taxonomy" id="28251"/>
    <lineage>
        <taxon>Bacteria</taxon>
        <taxon>Pseudomonadati</taxon>
        <taxon>Bacteroidota</taxon>
        <taxon>Flavobacteriia</taxon>
        <taxon>Flavobacteriales</taxon>
        <taxon>Weeksellaceae</taxon>
        <taxon>Ornithobacterium</taxon>
    </lineage>
</organism>